<evidence type="ECO:0000256" key="1">
    <source>
        <dbReference type="SAM" id="MobiDB-lite"/>
    </source>
</evidence>
<organism evidence="2 3">
    <name type="scientific">Letharia lupina</name>
    <dbReference type="NCBI Taxonomy" id="560253"/>
    <lineage>
        <taxon>Eukaryota</taxon>
        <taxon>Fungi</taxon>
        <taxon>Dikarya</taxon>
        <taxon>Ascomycota</taxon>
        <taxon>Pezizomycotina</taxon>
        <taxon>Lecanoromycetes</taxon>
        <taxon>OSLEUM clade</taxon>
        <taxon>Lecanoromycetidae</taxon>
        <taxon>Lecanorales</taxon>
        <taxon>Lecanorineae</taxon>
        <taxon>Parmeliaceae</taxon>
        <taxon>Letharia</taxon>
    </lineage>
</organism>
<reference evidence="2 3" key="1">
    <citation type="journal article" date="2020" name="Genomics">
        <title>Complete, high-quality genomes from long-read metagenomic sequencing of two wolf lichen thalli reveals enigmatic genome architecture.</title>
        <authorList>
            <person name="McKenzie S.K."/>
            <person name="Walston R.F."/>
            <person name="Allen J.L."/>
        </authorList>
    </citation>
    <scope>NUCLEOTIDE SEQUENCE [LARGE SCALE GENOMIC DNA]</scope>
    <source>
        <strain evidence="2">WasteWater1</strain>
    </source>
</reference>
<dbReference type="GeneID" id="59334054"/>
<proteinExistence type="predicted"/>
<evidence type="ECO:0000313" key="3">
    <source>
        <dbReference type="Proteomes" id="UP000593566"/>
    </source>
</evidence>
<name>A0A8H6C7P8_9LECA</name>
<feature type="region of interest" description="Disordered" evidence="1">
    <location>
        <begin position="409"/>
        <end position="429"/>
    </location>
</feature>
<dbReference type="AlphaFoldDB" id="A0A8H6C7P8"/>
<dbReference type="EMBL" id="JACCJB010000022">
    <property type="protein sequence ID" value="KAF6218303.1"/>
    <property type="molecule type" value="Genomic_DNA"/>
</dbReference>
<dbReference type="RefSeq" id="XP_037147738.1">
    <property type="nucleotide sequence ID" value="XM_037296557.1"/>
</dbReference>
<sequence>MIPTSRGLLSISEYLAFFTSCFLVVYAPYASAGNTGSSLSAIDNLALIDVGSSSPAAANADDASLSSQTDNLIPANADPTNNITCVGDKYDLDLPISAGFNPNTVSMQQLCAKTQFGGGPPGQHVGGWCQWGRYSNQVVFDLSAAAQINPVLANPRIMLGCSYRCFCNYNLGPNAAQPRAVPNTNVWESDQTYELQVEIVDDFDVGWTTNLGSAEPGSTVDAPQISHKGTAGTSDVQVYEVQTLSQLAYTEDKFNTHPRFTYSSMNAENEIECHGTLPRFPFPSPYRVSDFSTLQELCAVQFSGGNSGANAGGYCHRSDLPGGGVSKTVFFSDELTPRHDWTFNGPNFFFAAAIRTYCWPLCACNGVPQKKGPAADVFNSVLWNIVAGQSFAQHGDGSVTLGATDSQQGEMQILPPQPPSNRLSPTPPAGTCGPDGKQFCPATWPTDLLGPIPRAPPNATLIVADANPPASSHNFTTCGQYCSAPSDCGPGDAEDDCFCAIPSAQDAKTLGLDPVAPVSVCLVLALAITGISGRDDSSSRYLDGRGEPYQCPCNVTYISNECCGKRDGMVWVE</sequence>
<gene>
    <name evidence="2" type="ORF">HO133_005649</name>
</gene>
<dbReference type="Proteomes" id="UP000593566">
    <property type="component" value="Unassembled WGS sequence"/>
</dbReference>
<keyword evidence="3" id="KW-1185">Reference proteome</keyword>
<protein>
    <submittedName>
        <fullName evidence="2">Uncharacterized protein</fullName>
    </submittedName>
</protein>
<accession>A0A8H6C7P8</accession>
<evidence type="ECO:0000313" key="2">
    <source>
        <dbReference type="EMBL" id="KAF6218303.1"/>
    </source>
</evidence>
<comment type="caution">
    <text evidence="2">The sequence shown here is derived from an EMBL/GenBank/DDBJ whole genome shotgun (WGS) entry which is preliminary data.</text>
</comment>